<sequence>MQSDIVVKKNSLFLGGLNLFKSIIETVFLFLATFSRSYGRNSSL</sequence>
<keyword evidence="1" id="KW-0472">Membrane</keyword>
<dbReference type="Proteomes" id="UP000018747">
    <property type="component" value="Unassembled WGS sequence"/>
</dbReference>
<keyword evidence="1" id="KW-1133">Transmembrane helix</keyword>
<dbReference type="AlphaFoldDB" id="V6I917"/>
<comment type="caution">
    <text evidence="2">The sequence shown here is derived from an EMBL/GenBank/DDBJ whole genome shotgun (WGS) entry which is preliminary data.</text>
</comment>
<evidence type="ECO:0000313" key="3">
    <source>
        <dbReference type="Proteomes" id="UP000018747"/>
    </source>
</evidence>
<reference evidence="2" key="1">
    <citation type="submission" date="2013-05" db="EMBL/GenBank/DDBJ databases">
        <authorList>
            <person name="Harkins D.M."/>
            <person name="Durkin A.S."/>
            <person name="Brinkac L.M."/>
            <person name="Haft D.H."/>
            <person name="Selengut J.D."/>
            <person name="Sanka R."/>
            <person name="DePew J."/>
            <person name="Purushe J."/>
            <person name="Hartskeerl R.A."/>
            <person name="Ahmed A."/>
            <person name="van der Linden H."/>
            <person name="Goris M.G.A."/>
            <person name="Vinetz J.M."/>
            <person name="Sutton G.G."/>
            <person name="Nierman W.C."/>
            <person name="Fouts D.E."/>
        </authorList>
    </citation>
    <scope>NUCLEOTIDE SEQUENCE [LARGE SCALE GENOMIC DNA]</scope>
    <source>
        <strain evidence="2">L 60</strain>
    </source>
</reference>
<dbReference type="EMBL" id="AHMT02000015">
    <property type="protein sequence ID" value="EQA63899.1"/>
    <property type="molecule type" value="Genomic_DNA"/>
</dbReference>
<evidence type="ECO:0000313" key="2">
    <source>
        <dbReference type="EMBL" id="EQA63899.1"/>
    </source>
</evidence>
<organism evidence="2 3">
    <name type="scientific">Leptospira alexanderi serovar Manhao 3 str. L 60</name>
    <dbReference type="NCBI Taxonomy" id="1049759"/>
    <lineage>
        <taxon>Bacteria</taxon>
        <taxon>Pseudomonadati</taxon>
        <taxon>Spirochaetota</taxon>
        <taxon>Spirochaetia</taxon>
        <taxon>Leptospirales</taxon>
        <taxon>Leptospiraceae</taxon>
        <taxon>Leptospira</taxon>
    </lineage>
</organism>
<evidence type="ECO:0000256" key="1">
    <source>
        <dbReference type="SAM" id="Phobius"/>
    </source>
</evidence>
<keyword evidence="1" id="KW-0812">Transmembrane</keyword>
<gene>
    <name evidence="2" type="ORF">LEP1GSC062_0747</name>
</gene>
<keyword evidence="3" id="KW-1185">Reference proteome</keyword>
<protein>
    <submittedName>
        <fullName evidence="2">Uncharacterized protein</fullName>
    </submittedName>
</protein>
<proteinExistence type="predicted"/>
<accession>V6I917</accession>
<feature type="transmembrane region" description="Helical" evidence="1">
    <location>
        <begin position="12"/>
        <end position="34"/>
    </location>
</feature>
<name>V6I917_9LEPT</name>